<accession>A0A1F4WIT8</accession>
<gene>
    <name evidence="1" type="ORF">A2415_02905</name>
</gene>
<name>A0A1F4WIT8_UNCKA</name>
<protein>
    <submittedName>
        <fullName evidence="1">Uncharacterized protein</fullName>
    </submittedName>
</protein>
<evidence type="ECO:0000313" key="1">
    <source>
        <dbReference type="EMBL" id="OGC69301.1"/>
    </source>
</evidence>
<reference evidence="1 2" key="1">
    <citation type="journal article" date="2016" name="Nat. Commun.">
        <title>Thousands of microbial genomes shed light on interconnected biogeochemical processes in an aquifer system.</title>
        <authorList>
            <person name="Anantharaman K."/>
            <person name="Brown C.T."/>
            <person name="Hug L.A."/>
            <person name="Sharon I."/>
            <person name="Castelle C.J."/>
            <person name="Probst A.J."/>
            <person name="Thomas B.C."/>
            <person name="Singh A."/>
            <person name="Wilkins M.J."/>
            <person name="Karaoz U."/>
            <person name="Brodie E.L."/>
            <person name="Williams K.H."/>
            <person name="Hubbard S.S."/>
            <person name="Banfield J.F."/>
        </authorList>
    </citation>
    <scope>NUCLEOTIDE SEQUENCE [LARGE SCALE GENOMIC DNA]</scope>
</reference>
<dbReference type="EMBL" id="MEWA01000023">
    <property type="protein sequence ID" value="OGC69301.1"/>
    <property type="molecule type" value="Genomic_DNA"/>
</dbReference>
<sequence>MGDPNLLNPGQMNLLVDALLKQLSCRPLGKAMSFKQIKKGPAKMDAILGTDKQISEADWEKAWEMVGERHGVRRVSGTRRTAIYRNTVNSEVVYLEKIDDDLRILIVWTVEKLVLFGNAVPYDKVWERVGKVLGRAPTGRTVGGIMSILKTRGNVVKSGKMLVAGITGPDLVNWKAEYDRQEAARGAHKTAGLAEPSLEPKPVVEAKTATAVEPAPAAEPKPVVEPKTVPLPEALKPQITGINVIVEVAKEVTFDKVPMEIRAETQDGGMIILRVKTVTIEFLK</sequence>
<dbReference type="Proteomes" id="UP000179113">
    <property type="component" value="Unassembled WGS sequence"/>
</dbReference>
<dbReference type="AlphaFoldDB" id="A0A1F4WIT8"/>
<evidence type="ECO:0000313" key="2">
    <source>
        <dbReference type="Proteomes" id="UP000179113"/>
    </source>
</evidence>
<comment type="caution">
    <text evidence="1">The sequence shown here is derived from an EMBL/GenBank/DDBJ whole genome shotgun (WGS) entry which is preliminary data.</text>
</comment>
<proteinExistence type="predicted"/>
<organism evidence="1 2">
    <name type="scientific">candidate division WWE3 bacterium RIFOXYC1_FULL_39_7</name>
    <dbReference type="NCBI Taxonomy" id="1802643"/>
    <lineage>
        <taxon>Bacteria</taxon>
        <taxon>Katanobacteria</taxon>
    </lineage>
</organism>